<dbReference type="RefSeq" id="WP_354834967.1">
    <property type="nucleotide sequence ID" value="NZ_JBHTCG010000001.1"/>
</dbReference>
<dbReference type="Proteomes" id="UP001596496">
    <property type="component" value="Unassembled WGS sequence"/>
</dbReference>
<accession>A0ABW2NTN6</accession>
<comment type="caution">
    <text evidence="1">The sequence shown here is derived from an EMBL/GenBank/DDBJ whole genome shotgun (WGS) entry which is preliminary data.</text>
</comment>
<reference evidence="2" key="1">
    <citation type="journal article" date="2019" name="Int. J. Syst. Evol. Microbiol.">
        <title>The Global Catalogue of Microorganisms (GCM) 10K type strain sequencing project: providing services to taxonomists for standard genome sequencing and annotation.</title>
        <authorList>
            <consortium name="The Broad Institute Genomics Platform"/>
            <consortium name="The Broad Institute Genome Sequencing Center for Infectious Disease"/>
            <person name="Wu L."/>
            <person name="Ma J."/>
        </authorList>
    </citation>
    <scope>NUCLEOTIDE SEQUENCE [LARGE SCALE GENOMIC DNA]</scope>
    <source>
        <strain evidence="2">CECT 7649</strain>
    </source>
</reference>
<evidence type="ECO:0000313" key="2">
    <source>
        <dbReference type="Proteomes" id="UP001596496"/>
    </source>
</evidence>
<proteinExistence type="predicted"/>
<dbReference type="InterPro" id="IPR036894">
    <property type="entry name" value="YbaB-like_sf"/>
</dbReference>
<dbReference type="SUPFAM" id="SSF82607">
    <property type="entry name" value="YbaB-like"/>
    <property type="match status" value="1"/>
</dbReference>
<dbReference type="InterPro" id="IPR004401">
    <property type="entry name" value="YbaB/EbfC"/>
</dbReference>
<protein>
    <submittedName>
        <fullName evidence="1">YbaB/EbfC family nucleoid-associated protein</fullName>
    </submittedName>
</protein>
<sequence length="117" mass="12111">MTTNGGPYSPTGDPEVDEVLEALAAQSARFEAVGRRLSETRGRGEAEDGRVIVEALPGGSLVALRIDPRAMRLGSEALAEAILVAARRAEADAADRAESLMAPLVAEPPPAGALPHD</sequence>
<keyword evidence="2" id="KW-1185">Reference proteome</keyword>
<evidence type="ECO:0000313" key="1">
    <source>
        <dbReference type="EMBL" id="MFC7380816.1"/>
    </source>
</evidence>
<dbReference type="Pfam" id="PF02575">
    <property type="entry name" value="YbaB_DNA_bd"/>
    <property type="match status" value="1"/>
</dbReference>
<dbReference type="EMBL" id="JBHTCG010000001">
    <property type="protein sequence ID" value="MFC7380816.1"/>
    <property type="molecule type" value="Genomic_DNA"/>
</dbReference>
<organism evidence="1 2">
    <name type="scientific">Sphaerisporangium rhizosphaerae</name>
    <dbReference type="NCBI Taxonomy" id="2269375"/>
    <lineage>
        <taxon>Bacteria</taxon>
        <taxon>Bacillati</taxon>
        <taxon>Actinomycetota</taxon>
        <taxon>Actinomycetes</taxon>
        <taxon>Streptosporangiales</taxon>
        <taxon>Streptosporangiaceae</taxon>
        <taxon>Sphaerisporangium</taxon>
    </lineage>
</organism>
<dbReference type="Gene3D" id="3.30.1310.10">
    <property type="entry name" value="Nucleoid-associated protein YbaB-like domain"/>
    <property type="match status" value="1"/>
</dbReference>
<gene>
    <name evidence="1" type="ORF">ACFQSB_01280</name>
</gene>
<name>A0ABW2NTN6_9ACTN</name>